<feature type="domain" description="Endonuclease/exonuclease/phosphatase" evidence="2">
    <location>
        <begin position="7"/>
        <end position="101"/>
    </location>
</feature>
<evidence type="ECO:0000313" key="4">
    <source>
        <dbReference type="Proteomes" id="UP000005237"/>
    </source>
</evidence>
<dbReference type="SUPFAM" id="SSF56219">
    <property type="entry name" value="DNase I-like"/>
    <property type="match status" value="1"/>
</dbReference>
<dbReference type="Pfam" id="PF14529">
    <property type="entry name" value="Exo_endo_phos_2"/>
    <property type="match status" value="1"/>
</dbReference>
<feature type="region of interest" description="Disordered" evidence="1">
    <location>
        <begin position="200"/>
        <end position="220"/>
    </location>
</feature>
<dbReference type="InterPro" id="IPR036691">
    <property type="entry name" value="Endo/exonu/phosph_ase_sf"/>
</dbReference>
<dbReference type="GO" id="GO:0061343">
    <property type="term" value="P:cell adhesion involved in heart morphogenesis"/>
    <property type="evidence" value="ECO:0007669"/>
    <property type="project" value="TreeGrafter"/>
</dbReference>
<dbReference type="GO" id="GO:0007508">
    <property type="term" value="P:larval heart development"/>
    <property type="evidence" value="ECO:0007669"/>
    <property type="project" value="TreeGrafter"/>
</dbReference>
<evidence type="ECO:0000256" key="1">
    <source>
        <dbReference type="SAM" id="MobiDB-lite"/>
    </source>
</evidence>
<name>A0A8R1EF77_CAEJA</name>
<protein>
    <submittedName>
        <fullName evidence="3">Endo/exonuclease/phosphatase domain-containing protein</fullName>
    </submittedName>
</protein>
<feature type="compositionally biased region" description="Basic residues" evidence="1">
    <location>
        <begin position="201"/>
        <end position="220"/>
    </location>
</feature>
<dbReference type="PANTHER" id="PTHR33395">
    <property type="entry name" value="TRANSCRIPTASE, PUTATIVE-RELATED-RELATED"/>
    <property type="match status" value="1"/>
</dbReference>
<dbReference type="PANTHER" id="PTHR33395:SF22">
    <property type="entry name" value="REVERSE TRANSCRIPTASE DOMAIN-CONTAINING PROTEIN"/>
    <property type="match status" value="1"/>
</dbReference>
<proteinExistence type="predicted"/>
<dbReference type="EnsemblMetazoa" id="CJA32840.1">
    <property type="protein sequence ID" value="CJA32840.1"/>
    <property type="gene ID" value="WBGene00208687"/>
</dbReference>
<dbReference type="GO" id="GO:0031012">
    <property type="term" value="C:extracellular matrix"/>
    <property type="evidence" value="ECO:0007669"/>
    <property type="project" value="TreeGrafter"/>
</dbReference>
<keyword evidence="4" id="KW-1185">Reference proteome</keyword>
<dbReference type="InterPro" id="IPR005135">
    <property type="entry name" value="Endo/exonuclease/phosphatase"/>
</dbReference>
<reference evidence="4" key="1">
    <citation type="submission" date="2010-08" db="EMBL/GenBank/DDBJ databases">
        <authorList>
            <consortium name="Caenorhabditis japonica Sequencing Consortium"/>
            <person name="Wilson R.K."/>
        </authorList>
    </citation>
    <scope>NUCLEOTIDE SEQUENCE [LARGE SCALE GENOMIC DNA]</scope>
    <source>
        <strain evidence="4">DF5081</strain>
    </source>
</reference>
<evidence type="ECO:0000259" key="2">
    <source>
        <dbReference type="Pfam" id="PF14529"/>
    </source>
</evidence>
<organism evidence="3 4">
    <name type="scientific">Caenorhabditis japonica</name>
    <dbReference type="NCBI Taxonomy" id="281687"/>
    <lineage>
        <taxon>Eukaryota</taxon>
        <taxon>Metazoa</taxon>
        <taxon>Ecdysozoa</taxon>
        <taxon>Nematoda</taxon>
        <taxon>Chromadorea</taxon>
        <taxon>Rhabditida</taxon>
        <taxon>Rhabditina</taxon>
        <taxon>Rhabditomorpha</taxon>
        <taxon>Rhabditoidea</taxon>
        <taxon>Rhabditidae</taxon>
        <taxon>Peloderinae</taxon>
        <taxon>Caenorhabditis</taxon>
    </lineage>
</organism>
<sequence length="220" mass="25478">MLFFANVNELVSSSMENVFVLGDLNLPGVAWSSNLQVPDGIPDPLQDLMISHNLSQMVHFPTRTAASGRKNFLDLVFTNSPNCFAYCSLVPPLILSDHCSVRFSIALDSRPTNLHVSHDRLLFRKCDFLALNRHLLSYNWERQLSFFATPDSKLAHFLRIFNELIETYTPKCRSRPSVHQAKIDPTRRLRRRLRADLSKKSMNRKLKNIKKNLRKTRKKR</sequence>
<accession>A0A8R1EF77</accession>
<dbReference type="Proteomes" id="UP000005237">
    <property type="component" value="Unassembled WGS sequence"/>
</dbReference>
<evidence type="ECO:0000313" key="3">
    <source>
        <dbReference type="EnsemblMetazoa" id="CJA32840.1"/>
    </source>
</evidence>
<dbReference type="Gene3D" id="3.60.10.10">
    <property type="entry name" value="Endonuclease/exonuclease/phosphatase"/>
    <property type="match status" value="1"/>
</dbReference>
<dbReference type="AlphaFoldDB" id="A0A8R1EF77"/>
<dbReference type="GO" id="GO:0003824">
    <property type="term" value="F:catalytic activity"/>
    <property type="evidence" value="ECO:0007669"/>
    <property type="project" value="InterPro"/>
</dbReference>
<reference evidence="3" key="2">
    <citation type="submission" date="2022-06" db="UniProtKB">
        <authorList>
            <consortium name="EnsemblMetazoa"/>
        </authorList>
    </citation>
    <scope>IDENTIFICATION</scope>
    <source>
        <strain evidence="3">DF5081</strain>
    </source>
</reference>